<dbReference type="GO" id="GO:0016851">
    <property type="term" value="F:magnesium chelatase activity"/>
    <property type="evidence" value="ECO:0007669"/>
    <property type="project" value="UniProtKB-EC"/>
</dbReference>
<proteinExistence type="predicted"/>
<dbReference type="Pfam" id="PF17863">
    <property type="entry name" value="AAA_lid_2"/>
    <property type="match status" value="1"/>
</dbReference>
<evidence type="ECO:0000256" key="3">
    <source>
        <dbReference type="SAM" id="MobiDB-lite"/>
    </source>
</evidence>
<dbReference type="EC" id="6.6.1.1" evidence="1"/>
<name>A0AA39WIF5_9PEZI</name>
<feature type="compositionally biased region" description="Low complexity" evidence="3">
    <location>
        <begin position="180"/>
        <end position="190"/>
    </location>
</feature>
<feature type="domain" description="ChlI/MoxR AAA lid" evidence="4">
    <location>
        <begin position="470"/>
        <end position="525"/>
    </location>
</feature>
<comment type="pathway">
    <text evidence="2">Porphyrin-containing compound metabolism.</text>
</comment>
<reference evidence="5" key="1">
    <citation type="submission" date="2023-06" db="EMBL/GenBank/DDBJ databases">
        <title>Genome-scale phylogeny and comparative genomics of the fungal order Sordariales.</title>
        <authorList>
            <consortium name="Lawrence Berkeley National Laboratory"/>
            <person name="Hensen N."/>
            <person name="Bonometti L."/>
            <person name="Westerberg I."/>
            <person name="Brannstrom I.O."/>
            <person name="Guillou S."/>
            <person name="Cros-Aarteil S."/>
            <person name="Calhoun S."/>
            <person name="Haridas S."/>
            <person name="Kuo A."/>
            <person name="Mondo S."/>
            <person name="Pangilinan J."/>
            <person name="Riley R."/>
            <person name="LaButti K."/>
            <person name="Andreopoulos B."/>
            <person name="Lipzen A."/>
            <person name="Chen C."/>
            <person name="Yanf M."/>
            <person name="Daum C."/>
            <person name="Ng V."/>
            <person name="Clum A."/>
            <person name="Steindorff A."/>
            <person name="Ohm R."/>
            <person name="Martin F."/>
            <person name="Silar P."/>
            <person name="Natvig D."/>
            <person name="Lalanne C."/>
            <person name="Gautier V."/>
            <person name="Ament-velasquez S.L."/>
            <person name="Kruys A."/>
            <person name="Hutchinson M.I."/>
            <person name="Powell A.J."/>
            <person name="Barry K."/>
            <person name="Miller A.N."/>
            <person name="Grigoriev I.V."/>
            <person name="Debuchy R."/>
            <person name="Gladieux P."/>
            <person name="Thoren M.H."/>
            <person name="Johannesson H."/>
        </authorList>
    </citation>
    <scope>NUCLEOTIDE SEQUENCE</scope>
    <source>
        <strain evidence="5">SMH3391-2</strain>
    </source>
</reference>
<evidence type="ECO:0000259" key="4">
    <source>
        <dbReference type="Pfam" id="PF17863"/>
    </source>
</evidence>
<evidence type="ECO:0000313" key="6">
    <source>
        <dbReference type="Proteomes" id="UP001174934"/>
    </source>
</evidence>
<dbReference type="Gene3D" id="1.10.8.80">
    <property type="entry name" value="Magnesium chelatase subunit I, C-Terminal domain"/>
    <property type="match status" value="1"/>
</dbReference>
<feature type="compositionally biased region" description="Acidic residues" evidence="3">
    <location>
        <begin position="332"/>
        <end position="344"/>
    </location>
</feature>
<keyword evidence="6" id="KW-1185">Reference proteome</keyword>
<evidence type="ECO:0000256" key="2">
    <source>
        <dbReference type="ARBA" id="ARBA00023444"/>
    </source>
</evidence>
<organism evidence="5 6">
    <name type="scientific">Bombardia bombarda</name>
    <dbReference type="NCBI Taxonomy" id="252184"/>
    <lineage>
        <taxon>Eukaryota</taxon>
        <taxon>Fungi</taxon>
        <taxon>Dikarya</taxon>
        <taxon>Ascomycota</taxon>
        <taxon>Pezizomycotina</taxon>
        <taxon>Sordariomycetes</taxon>
        <taxon>Sordariomycetidae</taxon>
        <taxon>Sordariales</taxon>
        <taxon>Lasiosphaeriaceae</taxon>
        <taxon>Bombardia</taxon>
    </lineage>
</organism>
<dbReference type="InterPro" id="IPR052041">
    <property type="entry name" value="Nucleic_acid_metab_PIN/TRAM"/>
</dbReference>
<protein>
    <recommendedName>
        <fullName evidence="1">magnesium chelatase</fullName>
        <ecNumber evidence="1">6.6.1.1</ecNumber>
    </recommendedName>
</protein>
<gene>
    <name evidence="5" type="ORF">B0T17DRAFT_539772</name>
</gene>
<feature type="compositionally biased region" description="Low complexity" evidence="3">
    <location>
        <begin position="151"/>
        <end position="161"/>
    </location>
</feature>
<dbReference type="PANTHER" id="PTHR11603:SF132">
    <property type="entry name" value="C2H2-TYPE DOMAIN-CONTAINING PROTEIN"/>
    <property type="match status" value="1"/>
</dbReference>
<feature type="compositionally biased region" description="Low complexity" evidence="3">
    <location>
        <begin position="111"/>
        <end position="128"/>
    </location>
</feature>
<sequence length="560" mass="58805">MGAASARKEKEILPPRQALTMAMSLAKNQQHQLLLQKIHSLSDLELAALLCLIAREHCLISTNPDSVDELAEELRLIAIKTFGLTPVIVNCHAHTTLDDFATALLVPAPSSPSTAAAATNNNGNGNSTHARSVSPYLPRQSHDASSISYFPSQPGPSSSSTGGPGPSSSPPPIALRGGDNSNHNNTNNNHKPSPQIANVILAKNLDLAPRAIQIQALELLRTRRIFTRTSVHPAPKQFLLVAIVGAASGGRARVTAHLNDFFYMAHWHDADEDGFASLDEEWGLRRSRAGRARGGKGKEKGGGDHTTTTNTNDNNNDDNGGGGGDYSYGNDGADDSNFEEEEYDAASTYSGSSSVVKKLHGGGPGININPSTLLAVPDAAGRLTTTTTTTTNSPSPLLGGDNAGSGGNRTNTSQPQPPHLSESDIAQLAQLAQSVRVDVDVARYQMNIIAFLRMHRAVAACGGGSSVVGSGVTPAATKHFEQLARSLAPLHGLDYVTPSLVGLAAHKVYLHRVNVLAAPSAERERSMQWGSELAAVEAVLEAVGAEEVIGDVLGMVGVPY</sequence>
<feature type="compositionally biased region" description="Low complexity" evidence="3">
    <location>
        <begin position="305"/>
        <end position="318"/>
    </location>
</feature>
<comment type="caution">
    <text evidence="5">The sequence shown here is derived from an EMBL/GenBank/DDBJ whole genome shotgun (WGS) entry which is preliminary data.</text>
</comment>
<dbReference type="InterPro" id="IPR041628">
    <property type="entry name" value="ChlI/MoxR_AAA_lid"/>
</dbReference>
<dbReference type="EMBL" id="JAULSR010000006">
    <property type="protein sequence ID" value="KAK0615976.1"/>
    <property type="molecule type" value="Genomic_DNA"/>
</dbReference>
<evidence type="ECO:0000256" key="1">
    <source>
        <dbReference type="ARBA" id="ARBA00012825"/>
    </source>
</evidence>
<accession>A0AA39WIF5</accession>
<feature type="region of interest" description="Disordered" evidence="3">
    <location>
        <begin position="289"/>
        <end position="351"/>
    </location>
</feature>
<dbReference type="AlphaFoldDB" id="A0AA39WIF5"/>
<dbReference type="Proteomes" id="UP001174934">
    <property type="component" value="Unassembled WGS sequence"/>
</dbReference>
<feature type="region of interest" description="Disordered" evidence="3">
    <location>
        <begin position="384"/>
        <end position="421"/>
    </location>
</feature>
<feature type="region of interest" description="Disordered" evidence="3">
    <location>
        <begin position="111"/>
        <end position="193"/>
    </location>
</feature>
<dbReference type="PANTHER" id="PTHR11603">
    <property type="entry name" value="AAA FAMILY ATPASE"/>
    <property type="match status" value="1"/>
</dbReference>
<evidence type="ECO:0000313" key="5">
    <source>
        <dbReference type="EMBL" id="KAK0615976.1"/>
    </source>
</evidence>